<comment type="caution">
    <text evidence="1">The sequence shown here is derived from an EMBL/GenBank/DDBJ whole genome shotgun (WGS) entry which is preliminary data.</text>
</comment>
<reference evidence="1" key="1">
    <citation type="submission" date="2016-05" db="EMBL/GenBank/DDBJ databases">
        <title>Microbial consortia oxidize butane by reversing methanogenesis.</title>
        <authorList>
            <person name="Laso-Perez R."/>
            <person name="Richter M."/>
            <person name="Wegener G."/>
            <person name="Musat F."/>
        </authorList>
    </citation>
    <scope>NUCLEOTIDE SEQUENCE [LARGE SCALE GENOMIC DNA]</scope>
    <source>
        <strain evidence="1">BOX2</strain>
    </source>
</reference>
<name>A0A1F2PDR1_9EURY</name>
<organism evidence="1 2">
    <name type="scientific">Candidatus Syntropharchaeum caldarium</name>
    <dbReference type="NCBI Taxonomy" id="1838285"/>
    <lineage>
        <taxon>Archaea</taxon>
        <taxon>Methanobacteriati</taxon>
        <taxon>Methanobacteriota</taxon>
        <taxon>Stenosarchaea group</taxon>
        <taxon>Methanomicrobia</taxon>
        <taxon>Methanosarcinales</taxon>
        <taxon>ANME-2 cluster</taxon>
        <taxon>Candidatus Syntropharchaeum</taxon>
    </lineage>
</organism>
<dbReference type="AlphaFoldDB" id="A0A1F2PDR1"/>
<keyword evidence="2" id="KW-1185">Reference proteome</keyword>
<gene>
    <name evidence="1" type="ORF">SCAL_000462</name>
</gene>
<evidence type="ECO:0000313" key="2">
    <source>
        <dbReference type="Proteomes" id="UP000186940"/>
    </source>
</evidence>
<dbReference type="Proteomes" id="UP000186940">
    <property type="component" value="Unassembled WGS sequence"/>
</dbReference>
<dbReference type="EMBL" id="LYOS01000001">
    <property type="protein sequence ID" value="OFV68786.1"/>
    <property type="molecule type" value="Genomic_DNA"/>
</dbReference>
<protein>
    <submittedName>
        <fullName evidence="1">Uncharacterized protein</fullName>
    </submittedName>
</protein>
<accession>A0A1F2PDR1</accession>
<sequence length="98" mass="11390">MRRTIAIKPEPGKCIETVAKGRYWKAVDEYLKNGGKDTDLEEEIELLRSFLEDPEIAMYRARIEDEQVSGRQAYLLLAIDDAGFVHKEVLVEKENYDR</sequence>
<proteinExistence type="predicted"/>
<evidence type="ECO:0000313" key="1">
    <source>
        <dbReference type="EMBL" id="OFV68786.1"/>
    </source>
</evidence>